<dbReference type="AlphaFoldDB" id="A0A6C0KSK5"/>
<accession>A0A6C0KSK5</accession>
<evidence type="ECO:0000313" key="1">
    <source>
        <dbReference type="EMBL" id="QHU20136.1"/>
    </source>
</evidence>
<protein>
    <submittedName>
        <fullName evidence="1">Uncharacterized protein</fullName>
    </submittedName>
</protein>
<reference evidence="1" key="1">
    <citation type="journal article" date="2020" name="Nature">
        <title>Giant virus diversity and host interactions through global metagenomics.</title>
        <authorList>
            <person name="Schulz F."/>
            <person name="Roux S."/>
            <person name="Paez-Espino D."/>
            <person name="Jungbluth S."/>
            <person name="Walsh D.A."/>
            <person name="Denef V.J."/>
            <person name="McMahon K.D."/>
            <person name="Konstantinidis K.T."/>
            <person name="Eloe-Fadrosh E.A."/>
            <person name="Kyrpides N.C."/>
            <person name="Woyke T."/>
        </authorList>
    </citation>
    <scope>NUCLEOTIDE SEQUENCE</scope>
    <source>
        <strain evidence="1">GVMAG-S-3300013014-136</strain>
    </source>
</reference>
<organism evidence="1">
    <name type="scientific">viral metagenome</name>
    <dbReference type="NCBI Taxonomy" id="1070528"/>
    <lineage>
        <taxon>unclassified sequences</taxon>
        <taxon>metagenomes</taxon>
        <taxon>organismal metagenomes</taxon>
    </lineage>
</organism>
<name>A0A6C0KSK5_9ZZZZ</name>
<sequence>MNSCNARGFLQLGGGDIASFKNLKDSFTPIEHGYKFVISDSFDVFQNAHIKVKGNVILDVYLKNESESFLLGTTDYPIFPNTSFPPSYPLFCFRKRDFYLFIPTERSDYKIEITYDASLLKKEAMQKLTDPQYPYASYYLLSSDKLYNFEKDAVHKPIETSIDY</sequence>
<proteinExistence type="predicted"/>
<dbReference type="EMBL" id="MN740962">
    <property type="protein sequence ID" value="QHU20136.1"/>
    <property type="molecule type" value="Genomic_DNA"/>
</dbReference>